<feature type="chain" id="PRO_5017025519" description="Copper chaperone PCu(A)C" evidence="1">
    <location>
        <begin position="19"/>
        <end position="144"/>
    </location>
</feature>
<evidence type="ECO:0000256" key="1">
    <source>
        <dbReference type="SAM" id="SignalP"/>
    </source>
</evidence>
<dbReference type="Gene3D" id="2.60.40.1890">
    <property type="entry name" value="PCu(A)C copper chaperone"/>
    <property type="match status" value="1"/>
</dbReference>
<dbReference type="PANTHER" id="PTHR36302">
    <property type="entry name" value="BLR7088 PROTEIN"/>
    <property type="match status" value="1"/>
</dbReference>
<evidence type="ECO:0000313" key="3">
    <source>
        <dbReference type="Proteomes" id="UP000252669"/>
    </source>
</evidence>
<dbReference type="Pfam" id="PF04314">
    <property type="entry name" value="PCuAC"/>
    <property type="match status" value="1"/>
</dbReference>
<dbReference type="InterPro" id="IPR036182">
    <property type="entry name" value="PCuAC_sf"/>
</dbReference>
<proteinExistence type="predicted"/>
<comment type="caution">
    <text evidence="2">The sequence shown here is derived from an EMBL/GenBank/DDBJ whole genome shotgun (WGS) entry which is preliminary data.</text>
</comment>
<dbReference type="AlphaFoldDB" id="A0A366MRD9"/>
<dbReference type="OrthoDB" id="9796962at2"/>
<reference evidence="2 3" key="1">
    <citation type="submission" date="2017-10" db="EMBL/GenBank/DDBJ databases">
        <title>Genomics of the genus Arcobacter.</title>
        <authorList>
            <person name="Perez-Cataluna A."/>
            <person name="Figueras M.J."/>
        </authorList>
    </citation>
    <scope>NUCLEOTIDE SEQUENCE [LARGE SCALE GENOMIC DNA]</scope>
    <source>
        <strain evidence="2 3">CECT 9230</strain>
    </source>
</reference>
<dbReference type="EMBL" id="PDKB01000022">
    <property type="protein sequence ID" value="RBQ28154.1"/>
    <property type="molecule type" value="Genomic_DNA"/>
</dbReference>
<name>A0A366MRD9_9BACT</name>
<accession>A0A366MRD9</accession>
<dbReference type="Proteomes" id="UP000252669">
    <property type="component" value="Unassembled WGS sequence"/>
</dbReference>
<organism evidence="2 3">
    <name type="scientific">Aliarcobacter vitoriensis</name>
    <dbReference type="NCBI Taxonomy" id="2011099"/>
    <lineage>
        <taxon>Bacteria</taxon>
        <taxon>Pseudomonadati</taxon>
        <taxon>Campylobacterota</taxon>
        <taxon>Epsilonproteobacteria</taxon>
        <taxon>Campylobacterales</taxon>
        <taxon>Arcobacteraceae</taxon>
        <taxon>Aliarcobacter</taxon>
    </lineage>
</organism>
<keyword evidence="3" id="KW-1185">Reference proteome</keyword>
<keyword evidence="1" id="KW-0732">Signal</keyword>
<dbReference type="RefSeq" id="WP_113895225.1">
    <property type="nucleotide sequence ID" value="NZ_JANJGA010000021.1"/>
</dbReference>
<gene>
    <name evidence="2" type="ORF">CRU91_10750</name>
</gene>
<dbReference type="InterPro" id="IPR007410">
    <property type="entry name" value="LpqE-like"/>
</dbReference>
<feature type="signal peptide" evidence="1">
    <location>
        <begin position="1"/>
        <end position="18"/>
    </location>
</feature>
<evidence type="ECO:0000313" key="2">
    <source>
        <dbReference type="EMBL" id="RBQ28154.1"/>
    </source>
</evidence>
<sequence>MKKILFLFLLGNFAILSASSIEVKEPYVRATPPNMKNTASFMTLENKTDKNISLIKASSDVAKFVELHTHDMKNGVMSMYEVEKIDILANSNTVLQPSGFHIMFIDLNKSLENGEKVDLTLEFSNGETQKVTAEVKNVMHGMKH</sequence>
<evidence type="ECO:0008006" key="4">
    <source>
        <dbReference type="Google" id="ProtNLM"/>
    </source>
</evidence>
<protein>
    <recommendedName>
        <fullName evidence="4">Copper chaperone PCu(A)C</fullName>
    </recommendedName>
</protein>
<dbReference type="InterPro" id="IPR058248">
    <property type="entry name" value="Lxx211020-like"/>
</dbReference>
<dbReference type="SUPFAM" id="SSF110087">
    <property type="entry name" value="DR1885-like metal-binding protein"/>
    <property type="match status" value="1"/>
</dbReference>
<dbReference type="PANTHER" id="PTHR36302:SF1">
    <property type="entry name" value="COPPER CHAPERONE PCU(A)C"/>
    <property type="match status" value="1"/>
</dbReference>